<keyword evidence="2" id="KW-0472">Membrane</keyword>
<keyword evidence="2" id="KW-0812">Transmembrane</keyword>
<keyword evidence="2" id="KW-1133">Transmembrane helix</keyword>
<reference evidence="3" key="1">
    <citation type="journal article" date="2014" name="Int. J. Syst. Evol. Microbiol.">
        <title>Complete genome sequence of Corynebacterium casei LMG S-19264T (=DSM 44701T), isolated from a smear-ripened cheese.</title>
        <authorList>
            <consortium name="US DOE Joint Genome Institute (JGI-PGF)"/>
            <person name="Walter F."/>
            <person name="Albersmeier A."/>
            <person name="Kalinowski J."/>
            <person name="Ruckert C."/>
        </authorList>
    </citation>
    <scope>NUCLEOTIDE SEQUENCE</scope>
    <source>
        <strain evidence="3">CCM 7905</strain>
    </source>
</reference>
<dbReference type="RefSeq" id="WP_188544453.1">
    <property type="nucleotide sequence ID" value="NZ_BMCU01000002.1"/>
</dbReference>
<name>A0A917FV57_9NOCA</name>
<reference evidence="3" key="2">
    <citation type="submission" date="2020-09" db="EMBL/GenBank/DDBJ databases">
        <authorList>
            <person name="Sun Q."/>
            <person name="Sedlacek I."/>
        </authorList>
    </citation>
    <scope>NUCLEOTIDE SEQUENCE</scope>
    <source>
        <strain evidence="3">CCM 7905</strain>
    </source>
</reference>
<feature type="coiled-coil region" evidence="1">
    <location>
        <begin position="62"/>
        <end position="93"/>
    </location>
</feature>
<evidence type="ECO:0000313" key="4">
    <source>
        <dbReference type="Proteomes" id="UP000654257"/>
    </source>
</evidence>
<evidence type="ECO:0000313" key="3">
    <source>
        <dbReference type="EMBL" id="GGG04139.1"/>
    </source>
</evidence>
<gene>
    <name evidence="3" type="ORF">GCM10007304_17840</name>
</gene>
<comment type="caution">
    <text evidence="3">The sequence shown here is derived from an EMBL/GenBank/DDBJ whole genome shotgun (WGS) entry which is preliminary data.</text>
</comment>
<sequence length="252" mass="28168">MTTKVKLTLLALSVPATVIVLGSLWQHLMDWDFTQPQATIIAGLIGGPFLLAAAAIAFQGQKETRQDERDKFEKQLKFERDNFDRQMKEQRRQSKEQLEMQANVADANNATLLRSEEKKHRRQVTFETVGKATESLIALRTAYVAIDKAVDLDEQTARDRKEWLELEGAFTENVDAAIAACEVARADLTAVAATLLILEYEDSYLALMQASEYVARQYQGGTARSATFANIHEFGILFTAAVDSLRGKYESA</sequence>
<proteinExistence type="predicted"/>
<accession>A0A917FV57</accession>
<organism evidence="3 4">
    <name type="scientific">Rhodococcoides trifolii</name>
    <dbReference type="NCBI Taxonomy" id="908250"/>
    <lineage>
        <taxon>Bacteria</taxon>
        <taxon>Bacillati</taxon>
        <taxon>Actinomycetota</taxon>
        <taxon>Actinomycetes</taxon>
        <taxon>Mycobacteriales</taxon>
        <taxon>Nocardiaceae</taxon>
        <taxon>Rhodococcoides</taxon>
    </lineage>
</organism>
<feature type="transmembrane region" description="Helical" evidence="2">
    <location>
        <begin position="38"/>
        <end position="58"/>
    </location>
</feature>
<keyword evidence="4" id="KW-1185">Reference proteome</keyword>
<keyword evidence="1" id="KW-0175">Coiled coil</keyword>
<evidence type="ECO:0000256" key="2">
    <source>
        <dbReference type="SAM" id="Phobius"/>
    </source>
</evidence>
<evidence type="ECO:0000256" key="1">
    <source>
        <dbReference type="SAM" id="Coils"/>
    </source>
</evidence>
<protein>
    <submittedName>
        <fullName evidence="3">Uncharacterized protein</fullName>
    </submittedName>
</protein>
<dbReference type="AlphaFoldDB" id="A0A917FV57"/>
<dbReference type="Proteomes" id="UP000654257">
    <property type="component" value="Unassembled WGS sequence"/>
</dbReference>
<dbReference type="EMBL" id="BMCU01000002">
    <property type="protein sequence ID" value="GGG04139.1"/>
    <property type="molecule type" value="Genomic_DNA"/>
</dbReference>